<dbReference type="InterPro" id="IPR001563">
    <property type="entry name" value="Peptidase_S10"/>
</dbReference>
<keyword evidence="5 8" id="KW-0378">Hydrolase</keyword>
<dbReference type="GO" id="GO:0004185">
    <property type="term" value="F:serine-type carboxypeptidase activity"/>
    <property type="evidence" value="ECO:0007669"/>
    <property type="project" value="UniProtKB-UniRule"/>
</dbReference>
<evidence type="ECO:0000256" key="5">
    <source>
        <dbReference type="ARBA" id="ARBA00022801"/>
    </source>
</evidence>
<dbReference type="MEROPS" id="S10.004"/>
<dbReference type="OrthoDB" id="443318at2759"/>
<dbReference type="SUPFAM" id="SSF53474">
    <property type="entry name" value="alpha/beta-Hydrolases"/>
    <property type="match status" value="1"/>
</dbReference>
<accession>I0YUL9</accession>
<keyword evidence="7" id="KW-0325">Glycoprotein</keyword>
<keyword evidence="4" id="KW-0732">Signal</keyword>
<dbReference type="Gene3D" id="3.40.50.1820">
    <property type="entry name" value="alpha/beta hydrolase"/>
    <property type="match status" value="1"/>
</dbReference>
<dbReference type="Gene3D" id="3.40.50.12670">
    <property type="match status" value="1"/>
</dbReference>
<dbReference type="EMBL" id="AGSI01000011">
    <property type="protein sequence ID" value="EIE22088.1"/>
    <property type="molecule type" value="Genomic_DNA"/>
</dbReference>
<dbReference type="GO" id="GO:0016747">
    <property type="term" value="F:acyltransferase activity, transferring groups other than amino-acyl groups"/>
    <property type="evidence" value="ECO:0007669"/>
    <property type="project" value="TreeGrafter"/>
</dbReference>
<protein>
    <recommendedName>
        <fullName evidence="8">Carboxypeptidase</fullName>
        <ecNumber evidence="8">3.4.16.-</ecNumber>
    </recommendedName>
</protein>
<dbReference type="FunFam" id="3.40.50.12670:FF:000002">
    <property type="entry name" value="Carboxypeptidase"/>
    <property type="match status" value="1"/>
</dbReference>
<name>I0YUL9_COCSC</name>
<keyword evidence="2 8" id="KW-0121">Carboxypeptidase</keyword>
<dbReference type="EC" id="3.4.16.-" evidence="8"/>
<comment type="caution">
    <text evidence="9">The sequence shown here is derived from an EMBL/GenBank/DDBJ whole genome shotgun (WGS) entry which is preliminary data.</text>
</comment>
<evidence type="ECO:0000256" key="3">
    <source>
        <dbReference type="ARBA" id="ARBA00022670"/>
    </source>
</evidence>
<evidence type="ECO:0000256" key="2">
    <source>
        <dbReference type="ARBA" id="ARBA00022645"/>
    </source>
</evidence>
<dbReference type="FunFam" id="3.40.50.1820:FF:000143">
    <property type="entry name" value="Carboxypeptidase"/>
    <property type="match status" value="1"/>
</dbReference>
<dbReference type="GO" id="GO:0006508">
    <property type="term" value="P:proteolysis"/>
    <property type="evidence" value="ECO:0007669"/>
    <property type="project" value="UniProtKB-KW"/>
</dbReference>
<gene>
    <name evidence="9" type="ORF">COCSUDRAFT_16877</name>
</gene>
<sequence>MSAVLHENDHSVHAGYITVDHQRGRKLFFYFVTSERDPAYDPVVLWLNGGPGCSSFDGFLFEHGPLRFKLNNASNGLSITRNVGAWSQVANMLYLDSPAGVGLSYSATPEDYTTNDTHTAHDSNIFLRSFFQEFDEFAKLPFYISGESYAGVYVPTLVKEVLEGNANGQHPKIDLQASHQTYCMPILHGYLIGNGVTDPETDGNALVSFAHFKSLISTELHSALVAQCNGSYWDAQPGTKCADLLDELNTDVGHLNLYDILEPCYNGAQPGNGQQHVQALRRAAAAGIKGGGMMWPLGGVVLEGALVPNWAHLLGRQLGEHPPCLDHRELSVWLDDEAVRKALHAAPVDTTGPFQECTSRISYTHDLGSMIPTHRQLLKQGMRVLIYNGDHDMCVPHTGAETWTRGFGLPVLDKWRPWHENTQVAGYVVEYEGLTYATILGAGHFTPEMKPLESLAIFKRFLYNKKL</sequence>
<dbReference type="GeneID" id="17040073"/>
<dbReference type="Proteomes" id="UP000007264">
    <property type="component" value="Unassembled WGS sequence"/>
</dbReference>
<evidence type="ECO:0000256" key="4">
    <source>
        <dbReference type="ARBA" id="ARBA00022729"/>
    </source>
</evidence>
<dbReference type="RefSeq" id="XP_005646632.1">
    <property type="nucleotide sequence ID" value="XM_005646575.1"/>
</dbReference>
<evidence type="ECO:0000256" key="7">
    <source>
        <dbReference type="ARBA" id="ARBA00023180"/>
    </source>
</evidence>
<keyword evidence="3 8" id="KW-0645">Protease</keyword>
<evidence type="ECO:0000256" key="6">
    <source>
        <dbReference type="ARBA" id="ARBA00023157"/>
    </source>
</evidence>
<reference evidence="9 10" key="1">
    <citation type="journal article" date="2012" name="Genome Biol.">
        <title>The genome of the polar eukaryotic microalga coccomyxa subellipsoidea reveals traits of cold adaptation.</title>
        <authorList>
            <person name="Blanc G."/>
            <person name="Agarkova I."/>
            <person name="Grimwood J."/>
            <person name="Kuo A."/>
            <person name="Brueggeman A."/>
            <person name="Dunigan D."/>
            <person name="Gurnon J."/>
            <person name="Ladunga I."/>
            <person name="Lindquist E."/>
            <person name="Lucas S."/>
            <person name="Pangilinan J."/>
            <person name="Proschold T."/>
            <person name="Salamov A."/>
            <person name="Schmutz J."/>
            <person name="Weeks D."/>
            <person name="Yamada T."/>
            <person name="Claverie J.M."/>
            <person name="Grigoriev I."/>
            <person name="Van Etten J."/>
            <person name="Lomsadze A."/>
            <person name="Borodovsky M."/>
        </authorList>
    </citation>
    <scope>NUCLEOTIDE SEQUENCE [LARGE SCALE GENOMIC DNA]</scope>
    <source>
        <strain evidence="9 10">C-169</strain>
    </source>
</reference>
<dbReference type="PANTHER" id="PTHR11802">
    <property type="entry name" value="SERINE PROTEASE FAMILY S10 SERINE CARBOXYPEPTIDASE"/>
    <property type="match status" value="1"/>
</dbReference>
<evidence type="ECO:0000313" key="9">
    <source>
        <dbReference type="EMBL" id="EIE22088.1"/>
    </source>
</evidence>
<dbReference type="Pfam" id="PF00450">
    <property type="entry name" value="Peptidase_S10"/>
    <property type="match status" value="1"/>
</dbReference>
<dbReference type="AlphaFoldDB" id="I0YUL9"/>
<keyword evidence="10" id="KW-1185">Reference proteome</keyword>
<dbReference type="InterPro" id="IPR029058">
    <property type="entry name" value="AB_hydrolase_fold"/>
</dbReference>
<proteinExistence type="inferred from homology"/>
<organism evidence="9 10">
    <name type="scientific">Coccomyxa subellipsoidea (strain C-169)</name>
    <name type="common">Green microalga</name>
    <dbReference type="NCBI Taxonomy" id="574566"/>
    <lineage>
        <taxon>Eukaryota</taxon>
        <taxon>Viridiplantae</taxon>
        <taxon>Chlorophyta</taxon>
        <taxon>core chlorophytes</taxon>
        <taxon>Trebouxiophyceae</taxon>
        <taxon>Trebouxiophyceae incertae sedis</taxon>
        <taxon>Coccomyxaceae</taxon>
        <taxon>Coccomyxa</taxon>
        <taxon>Coccomyxa subellipsoidea</taxon>
    </lineage>
</organism>
<dbReference type="GO" id="GO:0019748">
    <property type="term" value="P:secondary metabolic process"/>
    <property type="evidence" value="ECO:0007669"/>
    <property type="project" value="TreeGrafter"/>
</dbReference>
<evidence type="ECO:0000256" key="1">
    <source>
        <dbReference type="ARBA" id="ARBA00009431"/>
    </source>
</evidence>
<dbReference type="PANTHER" id="PTHR11802:SF254">
    <property type="entry name" value="SERINE CARBOXYPEPTIDASE-LIKE 20"/>
    <property type="match status" value="1"/>
</dbReference>
<comment type="similarity">
    <text evidence="1 8">Belongs to the peptidase S10 family.</text>
</comment>
<dbReference type="PROSITE" id="PS00131">
    <property type="entry name" value="CARBOXYPEPT_SER_SER"/>
    <property type="match status" value="1"/>
</dbReference>
<keyword evidence="6" id="KW-1015">Disulfide bond</keyword>
<dbReference type="eggNOG" id="KOG1282">
    <property type="taxonomic scope" value="Eukaryota"/>
</dbReference>
<dbReference type="PRINTS" id="PR00724">
    <property type="entry name" value="CRBOXYPTASEC"/>
</dbReference>
<evidence type="ECO:0000256" key="8">
    <source>
        <dbReference type="RuleBase" id="RU361156"/>
    </source>
</evidence>
<evidence type="ECO:0000313" key="10">
    <source>
        <dbReference type="Proteomes" id="UP000007264"/>
    </source>
</evidence>
<dbReference type="KEGG" id="csl:COCSUDRAFT_16877"/>
<dbReference type="InterPro" id="IPR018202">
    <property type="entry name" value="Ser_caboxypep_ser_AS"/>
</dbReference>